<evidence type="ECO:0000256" key="1">
    <source>
        <dbReference type="ARBA" id="ARBA00000803"/>
    </source>
</evidence>
<comment type="catalytic activity">
    <reaction evidence="2">
        <text>Hydrolyzes glycerol monoesters of long-chain fatty acids.</text>
        <dbReference type="EC" id="3.1.1.23"/>
    </reaction>
</comment>
<evidence type="ECO:0000256" key="9">
    <source>
        <dbReference type="ARBA" id="ARBA00010515"/>
    </source>
</evidence>
<dbReference type="OrthoDB" id="408631at2759"/>
<gene>
    <name evidence="43" type="ORF">OS493_018300</name>
</gene>
<feature type="domain" description="Hormone-sensitive lipase N-terminal" evidence="41">
    <location>
        <begin position="23"/>
        <end position="326"/>
    </location>
</feature>
<comment type="catalytic activity">
    <reaction evidence="1">
        <text>a triacylglycerol + H2O = a diacylglycerol + a fatty acid + H(+)</text>
        <dbReference type="Rhea" id="RHEA:12044"/>
        <dbReference type="ChEBI" id="CHEBI:15377"/>
        <dbReference type="ChEBI" id="CHEBI:15378"/>
        <dbReference type="ChEBI" id="CHEBI:17855"/>
        <dbReference type="ChEBI" id="CHEBI:18035"/>
        <dbReference type="ChEBI" id="CHEBI:28868"/>
        <dbReference type="EC" id="3.1.1.79"/>
    </reaction>
</comment>
<comment type="catalytic activity">
    <reaction evidence="37">
        <text>a monoacylglycerol + H2O = glycerol + a fatty acid + H(+)</text>
        <dbReference type="Rhea" id="RHEA:15245"/>
        <dbReference type="ChEBI" id="CHEBI:15377"/>
        <dbReference type="ChEBI" id="CHEBI:15378"/>
        <dbReference type="ChEBI" id="CHEBI:17408"/>
        <dbReference type="ChEBI" id="CHEBI:17754"/>
        <dbReference type="ChEBI" id="CHEBI:28868"/>
        <dbReference type="EC" id="3.1.1.79"/>
    </reaction>
</comment>
<dbReference type="PANTHER" id="PTHR23025">
    <property type="entry name" value="TRIACYLGLYCEROL LIPASE"/>
    <property type="match status" value="1"/>
</dbReference>
<comment type="catalytic activity">
    <reaction evidence="40">
        <text>1,2-di-(9Z-octadecenoyl)-sn-glycerol + H2O = (9Z-octadecenoyl)-glycerol + (9Z)-octadecenoate + H(+)</text>
        <dbReference type="Rhea" id="RHEA:39935"/>
        <dbReference type="ChEBI" id="CHEBI:15377"/>
        <dbReference type="ChEBI" id="CHEBI:15378"/>
        <dbReference type="ChEBI" id="CHEBI:30823"/>
        <dbReference type="ChEBI" id="CHEBI:52333"/>
        <dbReference type="ChEBI" id="CHEBI:75937"/>
    </reaction>
    <physiologicalReaction direction="left-to-right" evidence="40">
        <dbReference type="Rhea" id="RHEA:39936"/>
    </physiologicalReaction>
</comment>
<evidence type="ECO:0000256" key="28">
    <source>
        <dbReference type="ARBA" id="ARBA00047458"/>
    </source>
</evidence>
<evidence type="ECO:0000256" key="27">
    <source>
        <dbReference type="ARBA" id="ARBA00047438"/>
    </source>
</evidence>
<keyword evidence="22" id="KW-0753">Steroid metabolism</keyword>
<dbReference type="GO" id="GO:0005829">
    <property type="term" value="C:cytosol"/>
    <property type="evidence" value="ECO:0007669"/>
    <property type="project" value="UniProtKB-SubCell"/>
</dbReference>
<keyword evidence="14" id="KW-0963">Cytoplasm</keyword>
<dbReference type="PROSITE" id="PS01173">
    <property type="entry name" value="LIPASE_GDXG_HIS"/>
    <property type="match status" value="1"/>
</dbReference>
<reference evidence="43" key="1">
    <citation type="submission" date="2023-01" db="EMBL/GenBank/DDBJ databases">
        <title>Genome assembly of the deep-sea coral Lophelia pertusa.</title>
        <authorList>
            <person name="Herrera S."/>
            <person name="Cordes E."/>
        </authorList>
    </citation>
    <scope>NUCLEOTIDE SEQUENCE</scope>
    <source>
        <strain evidence="43">USNM1676648</strain>
        <tissue evidence="43">Polyp</tissue>
    </source>
</reference>
<proteinExistence type="inferred from homology"/>
<comment type="catalytic activity">
    <reaction evidence="31">
        <text>a diacylglycerol + H2O = a monoacylglycerol + a fatty acid + H(+)</text>
        <dbReference type="Rhea" id="RHEA:32731"/>
        <dbReference type="ChEBI" id="CHEBI:15377"/>
        <dbReference type="ChEBI" id="CHEBI:15378"/>
        <dbReference type="ChEBI" id="CHEBI:17408"/>
        <dbReference type="ChEBI" id="CHEBI:18035"/>
        <dbReference type="ChEBI" id="CHEBI:28868"/>
        <dbReference type="EC" id="3.1.1.79"/>
    </reaction>
</comment>
<comment type="pathway">
    <text evidence="8">Lipid metabolism.</text>
</comment>
<name>A0A9W9YC46_9CNID</name>
<evidence type="ECO:0000256" key="11">
    <source>
        <dbReference type="ARBA" id="ARBA00013254"/>
    </source>
</evidence>
<comment type="subcellular location">
    <subcellularLocation>
        <location evidence="3">Cell membrane</location>
    </subcellularLocation>
    <subcellularLocation>
        <location evidence="6">Cytoplasm</location>
        <location evidence="6">Cytosol</location>
    </subcellularLocation>
    <subcellularLocation>
        <location evidence="5">Lipid droplet</location>
    </subcellularLocation>
    <subcellularLocation>
        <location evidence="4">Membrane</location>
        <location evidence="4">Caveola</location>
    </subcellularLocation>
</comment>
<evidence type="ECO:0000256" key="37">
    <source>
        <dbReference type="ARBA" id="ARBA00049208"/>
    </source>
</evidence>
<evidence type="ECO:0000256" key="14">
    <source>
        <dbReference type="ARBA" id="ARBA00022490"/>
    </source>
</evidence>
<evidence type="ECO:0000256" key="5">
    <source>
        <dbReference type="ARBA" id="ARBA00004502"/>
    </source>
</evidence>
<comment type="catalytic activity">
    <reaction evidence="29">
        <text>2-(5Z,8Z,11Z,14Z-eicosatetraenoyl)-glycerol + H2O = glycerol + (5Z,8Z,11Z,14Z)-eicosatetraenoate + H(+)</text>
        <dbReference type="Rhea" id="RHEA:26132"/>
        <dbReference type="ChEBI" id="CHEBI:15377"/>
        <dbReference type="ChEBI" id="CHEBI:15378"/>
        <dbReference type="ChEBI" id="CHEBI:17754"/>
        <dbReference type="ChEBI" id="CHEBI:32395"/>
        <dbReference type="ChEBI" id="CHEBI:52392"/>
    </reaction>
    <physiologicalReaction direction="left-to-right" evidence="29">
        <dbReference type="Rhea" id="RHEA:26133"/>
    </physiologicalReaction>
</comment>
<evidence type="ECO:0000256" key="31">
    <source>
        <dbReference type="ARBA" id="ARBA00047674"/>
    </source>
</evidence>
<keyword evidence="15" id="KW-0153">Cholesterol metabolism</keyword>
<evidence type="ECO:0000256" key="23">
    <source>
        <dbReference type="ARBA" id="ARBA00023406"/>
    </source>
</evidence>
<keyword evidence="19" id="KW-0443">Lipid metabolism</keyword>
<feature type="domain" description="Alpha/beta hydrolase fold-3" evidence="42">
    <location>
        <begin position="345"/>
        <end position="453"/>
    </location>
</feature>
<evidence type="ECO:0000256" key="18">
    <source>
        <dbReference type="ARBA" id="ARBA00022963"/>
    </source>
</evidence>
<evidence type="ECO:0000256" key="13">
    <source>
        <dbReference type="ARBA" id="ARBA00022475"/>
    </source>
</evidence>
<dbReference type="InterPro" id="IPR010468">
    <property type="entry name" value="HSL_N"/>
</dbReference>
<comment type="caution">
    <text evidence="43">The sequence shown here is derived from an EMBL/GenBank/DDBJ whole genome shotgun (WGS) entry which is preliminary data.</text>
</comment>
<dbReference type="AlphaFoldDB" id="A0A9W9YC46"/>
<evidence type="ECO:0000256" key="6">
    <source>
        <dbReference type="ARBA" id="ARBA00004514"/>
    </source>
</evidence>
<dbReference type="GO" id="GO:0005901">
    <property type="term" value="C:caveola"/>
    <property type="evidence" value="ECO:0007669"/>
    <property type="project" value="UniProtKB-SubCell"/>
</dbReference>
<evidence type="ECO:0000256" key="4">
    <source>
        <dbReference type="ARBA" id="ARBA00004345"/>
    </source>
</evidence>
<evidence type="ECO:0000259" key="41">
    <source>
        <dbReference type="Pfam" id="PF06350"/>
    </source>
</evidence>
<dbReference type="InterPro" id="IPR029058">
    <property type="entry name" value="AB_hydrolase_fold"/>
</dbReference>
<dbReference type="EC" id="3.1.1.23" evidence="11"/>
<keyword evidence="18" id="KW-0442">Lipid degradation</keyword>
<evidence type="ECO:0000259" key="42">
    <source>
        <dbReference type="Pfam" id="PF07859"/>
    </source>
</evidence>
<comment type="catalytic activity">
    <reaction evidence="27">
        <text>1-(9Z-octadecenoyl)-glycerol + H2O = glycerol + (9Z)-octadecenoate + H(+)</text>
        <dbReference type="Rhea" id="RHEA:38487"/>
        <dbReference type="ChEBI" id="CHEBI:15377"/>
        <dbReference type="ChEBI" id="CHEBI:15378"/>
        <dbReference type="ChEBI" id="CHEBI:17754"/>
        <dbReference type="ChEBI" id="CHEBI:30823"/>
        <dbReference type="ChEBI" id="CHEBI:75342"/>
    </reaction>
    <physiologicalReaction direction="left-to-right" evidence="27">
        <dbReference type="Rhea" id="RHEA:38488"/>
    </physiologicalReaction>
</comment>
<dbReference type="GO" id="GO:0019433">
    <property type="term" value="P:triglyceride catabolic process"/>
    <property type="evidence" value="ECO:0007669"/>
    <property type="project" value="TreeGrafter"/>
</dbReference>
<evidence type="ECO:0000256" key="26">
    <source>
        <dbReference type="ARBA" id="ARBA00046695"/>
    </source>
</evidence>
<dbReference type="InterPro" id="IPR013094">
    <property type="entry name" value="AB_hydrolase_3"/>
</dbReference>
<evidence type="ECO:0000256" key="38">
    <source>
        <dbReference type="ARBA" id="ARBA00049372"/>
    </source>
</evidence>
<evidence type="ECO:0000256" key="12">
    <source>
        <dbReference type="ARBA" id="ARBA00015845"/>
    </source>
</evidence>
<dbReference type="GO" id="GO:0005811">
    <property type="term" value="C:lipid droplet"/>
    <property type="evidence" value="ECO:0007669"/>
    <property type="project" value="UniProtKB-SubCell"/>
</dbReference>
<comment type="similarity">
    <text evidence="9">Belongs to the 'GDXG' lipolytic enzyme family.</text>
</comment>
<keyword evidence="17" id="KW-0378">Hydrolase</keyword>
<evidence type="ECO:0000256" key="25">
    <source>
        <dbReference type="ARBA" id="ARBA00031112"/>
    </source>
</evidence>
<protein>
    <recommendedName>
        <fullName evidence="12">Hormone-sensitive lipase</fullName>
        <ecNumber evidence="11">3.1.1.23</ecNumber>
        <ecNumber evidence="10">3.1.1.79</ecNumber>
    </recommendedName>
    <alternativeName>
        <fullName evidence="25">Monoacylglycerol lipase LIPE</fullName>
    </alternativeName>
    <alternativeName>
        <fullName evidence="24">Retinyl ester hydrolase</fullName>
    </alternativeName>
</protein>
<dbReference type="GO" id="GO:0004806">
    <property type="term" value="F:triacylglycerol lipase activity"/>
    <property type="evidence" value="ECO:0007669"/>
    <property type="project" value="TreeGrafter"/>
</dbReference>
<evidence type="ECO:0000256" key="17">
    <source>
        <dbReference type="ARBA" id="ARBA00022801"/>
    </source>
</evidence>
<evidence type="ECO:0000256" key="30">
    <source>
        <dbReference type="ARBA" id="ARBA00047653"/>
    </source>
</evidence>
<keyword evidence="21" id="KW-1207">Sterol metabolism</keyword>
<evidence type="ECO:0000256" key="39">
    <source>
        <dbReference type="ARBA" id="ARBA00049461"/>
    </source>
</evidence>
<dbReference type="GO" id="GO:0047372">
    <property type="term" value="F:monoacylglycerol lipase activity"/>
    <property type="evidence" value="ECO:0007669"/>
    <property type="project" value="UniProtKB-EC"/>
</dbReference>
<dbReference type="EMBL" id="MU827787">
    <property type="protein sequence ID" value="KAJ7333124.1"/>
    <property type="molecule type" value="Genomic_DNA"/>
</dbReference>
<dbReference type="GO" id="GO:0004771">
    <property type="term" value="F:sterol ester esterase activity"/>
    <property type="evidence" value="ECO:0007669"/>
    <property type="project" value="TreeGrafter"/>
</dbReference>
<evidence type="ECO:0000256" key="36">
    <source>
        <dbReference type="ARBA" id="ARBA00049143"/>
    </source>
</evidence>
<evidence type="ECO:0000256" key="19">
    <source>
        <dbReference type="ARBA" id="ARBA00023098"/>
    </source>
</evidence>
<sequence>MADTNPASDNLKLGDYDFLPVLFRHLKRILADNTEYFEQYTYKAVYKKLYDGFTLMLSTIDSLEEGAILLAQAAPLYDYSSDVKGNGYRSLLRLVEQCLRSVTDLSAYCQTHRDRFYFRSHHYSLEVEAFSNVFQRTSQLLQFAKIVIEDSVPDNLFPESFDSKVMLEVEQVDRECFYGRTLGFQFSNGLRHFLQVVCVAMASFAEGYHRHKFSSVACATVSVLNSGKYTVNPEMRAKMIVDVTQKTNMEFCKAFWSLTEGYGIQHVPLLVCSAMKVNRVFHIPPDPFELLTLSGESISIAPPCSWSGLAPVQVRLLSYEWRKGQSKDGKEHHGRSAKPKSDGVLLHVHGGGFVAQSSKSHEMYLRKWAYELGVPILSIDYSLAPEAPFPRALEECFFVYAWCLNNFHQLGTTGKCFCFSLATSAGGNLCVSLSMRAAEYGIRVPDSILTAYAPFNVQWVPSPSRLLSLMTRCYLLEYWVRA</sequence>
<evidence type="ECO:0000256" key="22">
    <source>
        <dbReference type="ARBA" id="ARBA00023221"/>
    </source>
</evidence>
<organism evidence="43 44">
    <name type="scientific">Desmophyllum pertusum</name>
    <dbReference type="NCBI Taxonomy" id="174260"/>
    <lineage>
        <taxon>Eukaryota</taxon>
        <taxon>Metazoa</taxon>
        <taxon>Cnidaria</taxon>
        <taxon>Anthozoa</taxon>
        <taxon>Hexacorallia</taxon>
        <taxon>Scleractinia</taxon>
        <taxon>Caryophylliina</taxon>
        <taxon>Caryophylliidae</taxon>
        <taxon>Desmophyllum</taxon>
    </lineage>
</organism>
<comment type="pathway">
    <text evidence="7">Glycerolipid metabolism; triacylglycerol degradation.</text>
</comment>
<dbReference type="Pfam" id="PF07859">
    <property type="entry name" value="Abhydrolase_3"/>
    <property type="match status" value="1"/>
</dbReference>
<evidence type="ECO:0000256" key="40">
    <source>
        <dbReference type="ARBA" id="ARBA00049519"/>
    </source>
</evidence>
<comment type="subunit">
    <text evidence="26">Monomer and homodimer. Interacts with CAVIN1 in the adipocyte cytoplasm. Interacts with PLIN5.</text>
</comment>
<dbReference type="SUPFAM" id="SSF53474">
    <property type="entry name" value="alpha/beta-Hydrolases"/>
    <property type="match status" value="1"/>
</dbReference>
<comment type="catalytic activity">
    <reaction evidence="34">
        <text>1,2-di-(9Z-octadecenoyl)-glycerol + H2O = (9Z-octadecenoyl)-glycerol + (9Z)-octadecenoate + H(+)</text>
        <dbReference type="Rhea" id="RHEA:38455"/>
        <dbReference type="ChEBI" id="CHEBI:15377"/>
        <dbReference type="ChEBI" id="CHEBI:15378"/>
        <dbReference type="ChEBI" id="CHEBI:30823"/>
        <dbReference type="ChEBI" id="CHEBI:52323"/>
        <dbReference type="ChEBI" id="CHEBI:75937"/>
    </reaction>
    <physiologicalReaction direction="left-to-right" evidence="34">
        <dbReference type="Rhea" id="RHEA:38456"/>
    </physiologicalReaction>
</comment>
<comment type="catalytic activity">
    <reaction evidence="38">
        <text>1,3-di-(9Z-octadecenoyl)-glycerol + H2O = 1-(9Z-octadecenoyl)-glycerol + (9Z)-octadecenoate + H(+)</text>
        <dbReference type="Rhea" id="RHEA:39939"/>
        <dbReference type="ChEBI" id="CHEBI:15377"/>
        <dbReference type="ChEBI" id="CHEBI:15378"/>
        <dbReference type="ChEBI" id="CHEBI:30823"/>
        <dbReference type="ChEBI" id="CHEBI:75342"/>
        <dbReference type="ChEBI" id="CHEBI:75735"/>
    </reaction>
    <physiologicalReaction direction="left-to-right" evidence="38">
        <dbReference type="Rhea" id="RHEA:39940"/>
    </physiologicalReaction>
</comment>
<comment type="catalytic activity">
    <reaction evidence="30">
        <text>cholesteryl (9Z-octadecenoate) + H2O = cholesterol + (9Z)-octadecenoate + H(+)</text>
        <dbReference type="Rhea" id="RHEA:33875"/>
        <dbReference type="ChEBI" id="CHEBI:15377"/>
        <dbReference type="ChEBI" id="CHEBI:15378"/>
        <dbReference type="ChEBI" id="CHEBI:16113"/>
        <dbReference type="ChEBI" id="CHEBI:30823"/>
        <dbReference type="ChEBI" id="CHEBI:46898"/>
    </reaction>
    <physiologicalReaction direction="left-to-right" evidence="30">
        <dbReference type="Rhea" id="RHEA:33876"/>
    </physiologicalReaction>
</comment>
<dbReference type="Pfam" id="PF06350">
    <property type="entry name" value="HSL_N"/>
    <property type="match status" value="1"/>
</dbReference>
<evidence type="ECO:0000256" key="29">
    <source>
        <dbReference type="ARBA" id="ARBA00047476"/>
    </source>
</evidence>
<comment type="catalytic activity">
    <reaction evidence="39">
        <text>2-(9Z-octadecenoyl)-glycerol + H2O = glycerol + (9Z)-octadecenoate + H(+)</text>
        <dbReference type="Rhea" id="RHEA:38491"/>
        <dbReference type="ChEBI" id="CHEBI:15377"/>
        <dbReference type="ChEBI" id="CHEBI:15378"/>
        <dbReference type="ChEBI" id="CHEBI:17754"/>
        <dbReference type="ChEBI" id="CHEBI:30823"/>
        <dbReference type="ChEBI" id="CHEBI:73990"/>
    </reaction>
    <physiologicalReaction direction="left-to-right" evidence="39">
        <dbReference type="Rhea" id="RHEA:38492"/>
    </physiologicalReaction>
</comment>
<evidence type="ECO:0000256" key="10">
    <source>
        <dbReference type="ARBA" id="ARBA00013088"/>
    </source>
</evidence>
<evidence type="ECO:0000256" key="20">
    <source>
        <dbReference type="ARBA" id="ARBA00023136"/>
    </source>
</evidence>
<comment type="catalytic activity">
    <reaction evidence="33">
        <text>1,2-di-(9Z-octadecenoyl)-glycerol + (9Z)-octadecenoate + H(+) = 1,2,3-tri-(9Z-octadecenoyl)-glycerol + H2O</text>
        <dbReference type="Rhea" id="RHEA:38379"/>
        <dbReference type="ChEBI" id="CHEBI:15377"/>
        <dbReference type="ChEBI" id="CHEBI:15378"/>
        <dbReference type="ChEBI" id="CHEBI:30823"/>
        <dbReference type="ChEBI" id="CHEBI:52323"/>
        <dbReference type="ChEBI" id="CHEBI:53753"/>
    </reaction>
    <physiologicalReaction direction="right-to-left" evidence="33">
        <dbReference type="Rhea" id="RHEA:38381"/>
    </physiologicalReaction>
</comment>
<evidence type="ECO:0000256" key="7">
    <source>
        <dbReference type="ARBA" id="ARBA00004879"/>
    </source>
</evidence>
<keyword evidence="13" id="KW-1003">Cell membrane</keyword>
<evidence type="ECO:0000256" key="2">
    <source>
        <dbReference type="ARBA" id="ARBA00001613"/>
    </source>
</evidence>
<evidence type="ECO:0000313" key="44">
    <source>
        <dbReference type="Proteomes" id="UP001163046"/>
    </source>
</evidence>
<evidence type="ECO:0000313" key="43">
    <source>
        <dbReference type="EMBL" id="KAJ7333124.1"/>
    </source>
</evidence>
<keyword evidence="16" id="KW-0551">Lipid droplet</keyword>
<comment type="catalytic activity">
    <reaction evidence="35">
        <text>all-trans-retinyl hexadecanoate + H2O = all-trans-retinol + hexadecanoate + H(+)</text>
        <dbReference type="Rhea" id="RHEA:13933"/>
        <dbReference type="ChEBI" id="CHEBI:7896"/>
        <dbReference type="ChEBI" id="CHEBI:15377"/>
        <dbReference type="ChEBI" id="CHEBI:15378"/>
        <dbReference type="ChEBI" id="CHEBI:17336"/>
        <dbReference type="ChEBI" id="CHEBI:17616"/>
    </reaction>
    <physiologicalReaction direction="left-to-right" evidence="35">
        <dbReference type="Rhea" id="RHEA:13934"/>
    </physiologicalReaction>
</comment>
<accession>A0A9W9YC46</accession>
<dbReference type="PANTHER" id="PTHR23025:SF3">
    <property type="entry name" value="HORMONE-SENSITIVE LIPASE"/>
    <property type="match status" value="1"/>
</dbReference>
<keyword evidence="44" id="KW-1185">Reference proteome</keyword>
<comment type="catalytic activity">
    <reaction evidence="36">
        <text>2,3-di-(9Z)-octadecenoyl-sn-glycerol + H2O = 2-(9Z-octadecenoyl)-glycerol + (9Z)-octadecenoate + H(+)</text>
        <dbReference type="Rhea" id="RHEA:38383"/>
        <dbReference type="ChEBI" id="CHEBI:15377"/>
        <dbReference type="ChEBI" id="CHEBI:15378"/>
        <dbReference type="ChEBI" id="CHEBI:30823"/>
        <dbReference type="ChEBI" id="CHEBI:73990"/>
        <dbReference type="ChEBI" id="CHEBI:75824"/>
    </reaction>
    <physiologicalReaction direction="left-to-right" evidence="36">
        <dbReference type="Rhea" id="RHEA:38384"/>
    </physiologicalReaction>
</comment>
<evidence type="ECO:0000256" key="32">
    <source>
        <dbReference type="ARBA" id="ARBA00048386"/>
    </source>
</evidence>
<dbReference type="EC" id="3.1.1.79" evidence="10"/>
<dbReference type="GO" id="GO:0008203">
    <property type="term" value="P:cholesterol metabolic process"/>
    <property type="evidence" value="ECO:0007669"/>
    <property type="project" value="UniProtKB-KW"/>
</dbReference>
<evidence type="ECO:0000256" key="8">
    <source>
        <dbReference type="ARBA" id="ARBA00005189"/>
    </source>
</evidence>
<evidence type="ECO:0000256" key="3">
    <source>
        <dbReference type="ARBA" id="ARBA00004236"/>
    </source>
</evidence>
<evidence type="ECO:0000256" key="24">
    <source>
        <dbReference type="ARBA" id="ARBA00030031"/>
    </source>
</evidence>
<evidence type="ECO:0000256" key="21">
    <source>
        <dbReference type="ARBA" id="ARBA00023166"/>
    </source>
</evidence>
<dbReference type="Proteomes" id="UP001163046">
    <property type="component" value="Unassembled WGS sequence"/>
</dbReference>
<evidence type="ECO:0000256" key="33">
    <source>
        <dbReference type="ARBA" id="ARBA00048657"/>
    </source>
</evidence>
<evidence type="ECO:0000256" key="35">
    <source>
        <dbReference type="ARBA" id="ARBA00049053"/>
    </source>
</evidence>
<evidence type="ECO:0000256" key="16">
    <source>
        <dbReference type="ARBA" id="ARBA00022677"/>
    </source>
</evidence>
<comment type="catalytic activity">
    <reaction evidence="28">
        <text>1,2-di-(9Z-octadecenoyl)-glycerol + H2O = 2-(9Z-octadecenoyl)-glycerol + (9Z)-octadecenoate + H(+)</text>
        <dbReference type="Rhea" id="RHEA:38659"/>
        <dbReference type="ChEBI" id="CHEBI:15377"/>
        <dbReference type="ChEBI" id="CHEBI:15378"/>
        <dbReference type="ChEBI" id="CHEBI:30823"/>
        <dbReference type="ChEBI" id="CHEBI:52323"/>
        <dbReference type="ChEBI" id="CHEBI:73990"/>
    </reaction>
    <physiologicalReaction direction="left-to-right" evidence="28">
        <dbReference type="Rhea" id="RHEA:38660"/>
    </physiologicalReaction>
</comment>
<evidence type="ECO:0000256" key="34">
    <source>
        <dbReference type="ARBA" id="ARBA00048674"/>
    </source>
</evidence>
<evidence type="ECO:0000256" key="15">
    <source>
        <dbReference type="ARBA" id="ARBA00022548"/>
    </source>
</evidence>
<dbReference type="Gene3D" id="3.40.50.1820">
    <property type="entry name" value="alpha/beta hydrolase"/>
    <property type="match status" value="1"/>
</dbReference>
<comment type="catalytic activity">
    <reaction evidence="32">
        <text>1,2,3-tri-(9Z-octadecenoyl)-glycerol + H2O = di-(9Z)-octadecenoylglycerol + (9Z)-octadecenoate + H(+)</text>
        <dbReference type="Rhea" id="RHEA:38575"/>
        <dbReference type="ChEBI" id="CHEBI:15377"/>
        <dbReference type="ChEBI" id="CHEBI:15378"/>
        <dbReference type="ChEBI" id="CHEBI:30823"/>
        <dbReference type="ChEBI" id="CHEBI:53753"/>
        <dbReference type="ChEBI" id="CHEBI:75945"/>
    </reaction>
    <physiologicalReaction direction="left-to-right" evidence="32">
        <dbReference type="Rhea" id="RHEA:38576"/>
    </physiologicalReaction>
</comment>
<keyword evidence="20" id="KW-0472">Membrane</keyword>
<dbReference type="InterPro" id="IPR002168">
    <property type="entry name" value="Lipase_GDXG_HIS_AS"/>
</dbReference>
<comment type="catalytic activity">
    <reaction evidence="23">
        <text>1-O-hexadecyl-2-acetyl-sn-glycerol + H2O = 1-O-hexadecyl-sn-glycerol + acetate + H(+)</text>
        <dbReference type="Rhea" id="RHEA:38563"/>
        <dbReference type="ChEBI" id="CHEBI:15377"/>
        <dbReference type="ChEBI" id="CHEBI:15378"/>
        <dbReference type="ChEBI" id="CHEBI:30089"/>
        <dbReference type="ChEBI" id="CHEBI:34115"/>
        <dbReference type="ChEBI" id="CHEBI:75936"/>
    </reaction>
    <physiologicalReaction direction="left-to-right" evidence="23">
        <dbReference type="Rhea" id="RHEA:38564"/>
    </physiologicalReaction>
</comment>